<name>A0AAD6LQA4_9ROSI</name>
<protein>
    <submittedName>
        <fullName evidence="2">Uncharacterized protein</fullName>
    </submittedName>
</protein>
<keyword evidence="3" id="KW-1185">Reference proteome</keyword>
<dbReference type="EMBL" id="JAQIZT010000015">
    <property type="protein sequence ID" value="KAJ6969812.1"/>
    <property type="molecule type" value="Genomic_DNA"/>
</dbReference>
<proteinExistence type="predicted"/>
<feature type="compositionally biased region" description="Low complexity" evidence="1">
    <location>
        <begin position="1"/>
        <end position="21"/>
    </location>
</feature>
<dbReference type="AlphaFoldDB" id="A0AAD6LQA4"/>
<comment type="caution">
    <text evidence="2">The sequence shown here is derived from an EMBL/GenBank/DDBJ whole genome shotgun (WGS) entry which is preliminary data.</text>
</comment>
<sequence>MPSTDDASSSVSSQLRDSVPSQRNQFTRKYEAQWKDDLSMDFKPKYILDDIWSHYLEHVTSEQFTRCSQSGAGNHNRPIHGSTTMHTGGSVPFVVHAKRMPDEVVCGDALAESRPPKESATNTYNNRLRERYGDDTLTHLEFDPDLWMEVGLLGAPDKHQVYGLSNTTVDNLGSARSASIVRSTQSISSSQSKEFVALQQHTTQLTKKYDHLSEAYTQRKVSQAQQRAESKQQKAAYEQLRKMHLTVAATIIDDFQNGYIRSSVFQTLIDKFTDGMCPSENHAITDEINSSRRNVELPMKGKPMDVFHLHLERDLGKAMESASKFVKERVVNKKVTSDSRKDFLDVLLEFRGSGKDEPDKLKSLYCISQGRWI</sequence>
<accession>A0AAD6LQA4</accession>
<reference evidence="2" key="1">
    <citation type="journal article" date="2023" name="Mol. Ecol. Resour.">
        <title>Chromosome-level genome assembly of a triploid poplar Populus alba 'Berolinensis'.</title>
        <authorList>
            <person name="Chen S."/>
            <person name="Yu Y."/>
            <person name="Wang X."/>
            <person name="Wang S."/>
            <person name="Zhang T."/>
            <person name="Zhou Y."/>
            <person name="He R."/>
            <person name="Meng N."/>
            <person name="Wang Y."/>
            <person name="Liu W."/>
            <person name="Liu Z."/>
            <person name="Liu J."/>
            <person name="Guo Q."/>
            <person name="Huang H."/>
            <person name="Sederoff R.R."/>
            <person name="Wang G."/>
            <person name="Qu G."/>
            <person name="Chen S."/>
        </authorList>
    </citation>
    <scope>NUCLEOTIDE SEQUENCE</scope>
    <source>
        <strain evidence="2">SC-2020</strain>
    </source>
</reference>
<organism evidence="2 3">
    <name type="scientific">Populus alba x Populus x berolinensis</name>
    <dbReference type="NCBI Taxonomy" id="444605"/>
    <lineage>
        <taxon>Eukaryota</taxon>
        <taxon>Viridiplantae</taxon>
        <taxon>Streptophyta</taxon>
        <taxon>Embryophyta</taxon>
        <taxon>Tracheophyta</taxon>
        <taxon>Spermatophyta</taxon>
        <taxon>Magnoliopsida</taxon>
        <taxon>eudicotyledons</taxon>
        <taxon>Gunneridae</taxon>
        <taxon>Pentapetalae</taxon>
        <taxon>rosids</taxon>
        <taxon>fabids</taxon>
        <taxon>Malpighiales</taxon>
        <taxon>Salicaceae</taxon>
        <taxon>Saliceae</taxon>
        <taxon>Populus</taxon>
    </lineage>
</organism>
<evidence type="ECO:0000313" key="2">
    <source>
        <dbReference type="EMBL" id="KAJ6969812.1"/>
    </source>
</evidence>
<evidence type="ECO:0000313" key="3">
    <source>
        <dbReference type="Proteomes" id="UP001164929"/>
    </source>
</evidence>
<dbReference type="Proteomes" id="UP001164929">
    <property type="component" value="Chromosome 15"/>
</dbReference>
<evidence type="ECO:0000256" key="1">
    <source>
        <dbReference type="SAM" id="MobiDB-lite"/>
    </source>
</evidence>
<gene>
    <name evidence="2" type="ORF">NC653_034383</name>
</gene>
<feature type="region of interest" description="Disordered" evidence="1">
    <location>
        <begin position="1"/>
        <end position="25"/>
    </location>
</feature>